<reference evidence="1 2" key="1">
    <citation type="submission" date="2019-12" db="EMBL/GenBank/DDBJ databases">
        <title>Spirosoma sp. HMF4905 genome sequencing and assembly.</title>
        <authorList>
            <person name="Kang H."/>
            <person name="Cha I."/>
            <person name="Kim H."/>
            <person name="Joh K."/>
        </authorList>
    </citation>
    <scope>NUCLEOTIDE SEQUENCE [LARGE SCALE GENOMIC DNA]</scope>
    <source>
        <strain evidence="1 2">HMF4905</strain>
    </source>
</reference>
<dbReference type="Gene3D" id="2.120.10.10">
    <property type="match status" value="2"/>
</dbReference>
<accession>A0A7K1SCG8</accession>
<dbReference type="PANTHER" id="PTHR38792">
    <property type="entry name" value="BNR/ASP-BOX REPEAT DOMAIN PROTEIN (AFU_ORTHOLOGUE AFUA_7G06430)-RELATED"/>
    <property type="match status" value="1"/>
</dbReference>
<evidence type="ECO:0000313" key="1">
    <source>
        <dbReference type="EMBL" id="MVM31358.1"/>
    </source>
</evidence>
<name>A0A7K1SCG8_9BACT</name>
<dbReference type="PANTHER" id="PTHR38792:SF3">
    <property type="entry name" value="BNR_ASP-BOX REPEAT DOMAIN PROTEIN (AFU_ORTHOLOGUE AFUA_7G06430)-RELATED"/>
    <property type="match status" value="1"/>
</dbReference>
<protein>
    <submittedName>
        <fullName evidence="1">Exo-alpha-sialidase</fullName>
    </submittedName>
</protein>
<dbReference type="Proteomes" id="UP000436006">
    <property type="component" value="Unassembled WGS sequence"/>
</dbReference>
<dbReference type="SUPFAM" id="SSF50939">
    <property type="entry name" value="Sialidases"/>
    <property type="match status" value="1"/>
</dbReference>
<proteinExistence type="predicted"/>
<dbReference type="EMBL" id="WPIN01000005">
    <property type="protein sequence ID" value="MVM31358.1"/>
    <property type="molecule type" value="Genomic_DNA"/>
</dbReference>
<comment type="caution">
    <text evidence="1">The sequence shown here is derived from an EMBL/GenBank/DDBJ whole genome shotgun (WGS) entry which is preliminary data.</text>
</comment>
<keyword evidence="2" id="KW-1185">Reference proteome</keyword>
<organism evidence="1 2">
    <name type="scientific">Spirosoma arboris</name>
    <dbReference type="NCBI Taxonomy" id="2682092"/>
    <lineage>
        <taxon>Bacteria</taxon>
        <taxon>Pseudomonadati</taxon>
        <taxon>Bacteroidota</taxon>
        <taxon>Cytophagia</taxon>
        <taxon>Cytophagales</taxon>
        <taxon>Cytophagaceae</taxon>
        <taxon>Spirosoma</taxon>
    </lineage>
</organism>
<evidence type="ECO:0000313" key="2">
    <source>
        <dbReference type="Proteomes" id="UP000436006"/>
    </source>
</evidence>
<gene>
    <name evidence="1" type="ORF">GO755_15040</name>
</gene>
<dbReference type="CDD" id="cd15482">
    <property type="entry name" value="Sialidase_non-viral"/>
    <property type="match status" value="1"/>
</dbReference>
<dbReference type="AlphaFoldDB" id="A0A7K1SCG8"/>
<sequence length="388" mass="43054">MRILLFTSVLLILRCGLTANVMPIRNDPATILSKPGQIIWDQKTLRKVSAGSLVRYSGYARLIQLHDQSLLAVYEAAGSVVAVKSTDLGDSWSAPIVIAPRQDGINMAVPDVLELRDHSILVCYNPRPYKIDPSRRFGIRTKKSYDGGQSWQDERLLYEAGFDFKNGCWEPAAIQLPNGEIQLFFANEGIYQTSNEQNISLLRSTDNGLSWTETPSIVSFRAGSRDGMPAPLLLKNGRDIVFAIEDNGFRNFKPYLIHSTIGQNWHQPVSGTSPDRWYALAEPISDTLYAGAPYLKQLPTGETLLSYQGTENRINRLENAEMKVVIGDSQARNFSQKSVPFVIPAGKSGLWNSLSILADSTIIALTSTNGYSSKGEVEVWMIKGRLTH</sequence>
<dbReference type="InterPro" id="IPR036278">
    <property type="entry name" value="Sialidase_sf"/>
</dbReference>